<gene>
    <name evidence="1" type="ORF">NXC12_PD00324</name>
</gene>
<proteinExistence type="predicted"/>
<reference evidence="1 2" key="1">
    <citation type="submission" date="2017-04" db="EMBL/GenBank/DDBJ databases">
        <title>Complete genome sequences of Rhizobium genomic linages associated to common bean (phaseolus vulgaris).</title>
        <authorList>
            <person name="Santamaria R.I."/>
            <person name="Bustos P."/>
            <person name="Perez-Carrascal O."/>
            <person name="Martinez-Flores I."/>
            <person name="Juarez S."/>
            <person name="Lozano L."/>
            <person name="Miranda F."/>
            <person name="Vinuesa P."/>
            <person name="Martinez-Romero E."/>
            <person name="Cevallos M.A."/>
            <person name="Romero D."/>
            <person name="Davila G."/>
            <person name="Gonzalez V."/>
        </authorList>
    </citation>
    <scope>NUCLEOTIDE SEQUENCE [LARGE SCALE GENOMIC DNA]</scope>
    <source>
        <strain evidence="1 2">NXC12</strain>
        <plasmid evidence="2">pretnxc12d</plasmid>
    </source>
</reference>
<evidence type="ECO:0000313" key="1">
    <source>
        <dbReference type="EMBL" id="ARQ13417.1"/>
    </source>
</evidence>
<accession>A0AAN1BLW1</accession>
<name>A0AAN1BLW1_RHIET</name>
<sequence>MTEEITMKTAGMPLLRTIDSKTAAVSQGLPSNGERLPNFIIMGTPAQLNGRIRSFVLASCAGIW</sequence>
<geneLocation type="plasmid" evidence="2">
    <name>pretnxc12d</name>
</geneLocation>
<organism evidence="1 2">
    <name type="scientific">Rhizobium etli</name>
    <dbReference type="NCBI Taxonomy" id="29449"/>
    <lineage>
        <taxon>Bacteria</taxon>
        <taxon>Pseudomonadati</taxon>
        <taxon>Pseudomonadota</taxon>
        <taxon>Alphaproteobacteria</taxon>
        <taxon>Hyphomicrobiales</taxon>
        <taxon>Rhizobiaceae</taxon>
        <taxon>Rhizobium/Agrobacterium group</taxon>
        <taxon>Rhizobium</taxon>
    </lineage>
</organism>
<dbReference type="AlphaFoldDB" id="A0AAN1BLW1"/>
<protein>
    <submittedName>
        <fullName evidence="1">Uncharacterized protein</fullName>
    </submittedName>
</protein>
<dbReference type="Proteomes" id="UP000194159">
    <property type="component" value="Plasmid pRetNXC12d"/>
</dbReference>
<evidence type="ECO:0000313" key="2">
    <source>
        <dbReference type="Proteomes" id="UP000194159"/>
    </source>
</evidence>
<keyword evidence="1" id="KW-0614">Plasmid</keyword>
<dbReference type="EMBL" id="CP020910">
    <property type="protein sequence ID" value="ARQ13417.1"/>
    <property type="molecule type" value="Genomic_DNA"/>
</dbReference>